<keyword evidence="14" id="KW-0067">ATP-binding</keyword>
<evidence type="ECO:0000256" key="1">
    <source>
        <dbReference type="ARBA" id="ARBA00000085"/>
    </source>
</evidence>
<evidence type="ECO:0000313" key="26">
    <source>
        <dbReference type="Proteomes" id="UP000005710"/>
    </source>
</evidence>
<dbReference type="InterPro" id="IPR005467">
    <property type="entry name" value="His_kinase_dom"/>
</dbReference>
<keyword evidence="11" id="KW-0479">Metal-binding</keyword>
<protein>
    <recommendedName>
        <fullName evidence="6">Oxygen sensor histidine kinase NreB</fullName>
        <ecNumber evidence="5">2.7.13.3</ecNumber>
    </recommendedName>
    <alternativeName>
        <fullName evidence="19">Nitrogen regulation protein B</fullName>
    </alternativeName>
</protein>
<comment type="caution">
    <text evidence="25">The sequence shown here is derived from an EMBL/GenBank/DDBJ whole genome shotgun (WGS) entry which is preliminary data.</text>
</comment>
<proteinExistence type="predicted"/>
<dbReference type="Gene3D" id="6.10.340.10">
    <property type="match status" value="1"/>
</dbReference>
<dbReference type="STRING" id="867903.ThesuDRAFT_01502"/>
<dbReference type="InterPro" id="IPR003594">
    <property type="entry name" value="HATPase_dom"/>
</dbReference>
<dbReference type="eggNOG" id="COG4585">
    <property type="taxonomic scope" value="Bacteria"/>
</dbReference>
<feature type="region of interest" description="Disordered" evidence="21">
    <location>
        <begin position="348"/>
        <end position="410"/>
    </location>
</feature>
<dbReference type="EC" id="2.7.13.3" evidence="5"/>
<dbReference type="RefSeq" id="WP_006903773.1">
    <property type="nucleotide sequence ID" value="NZ_JH976535.1"/>
</dbReference>
<dbReference type="PANTHER" id="PTHR24421:SF10">
    <property type="entry name" value="NITRATE_NITRITE SENSOR PROTEIN NARQ"/>
    <property type="match status" value="1"/>
</dbReference>
<evidence type="ECO:0000256" key="22">
    <source>
        <dbReference type="SAM" id="Phobius"/>
    </source>
</evidence>
<comment type="function">
    <text evidence="18">Member of the two-component regulatory system NreB/NreC involved in the control of dissimilatory nitrate/nitrite reduction in response to oxygen. NreB functions as a direct oxygen sensor histidine kinase which is autophosphorylated, in the absence of oxygen, probably at the conserved histidine residue, and transfers its phosphate group probably to a conserved aspartate residue of NreC. NreB/NreC activates the expression of the nitrate (narGHJI) and nitrite (nir) reductase operons, as well as the putative nitrate transporter gene narT.</text>
</comment>
<sequence length="410" mass="44428">MRWIYAIHNRLNIFQKVLIANAVLLVATGIGAAALAAHVRQLPLVQRWLQDQALTVVILAFLTAGLVVSLGINWVILRVAFLPLFRLREIMDDVRAGQFHARAPAIVGDPDVAAMGAIFNEMLDRLDEYRRATASQVLRALEEERKRIARELHDQTSQVLTSLLIHLDLLKERLGGDAPEDVQRKLAFIRQLTSDTLEEIRRLTFDLRPTILDDLGLVPAVRWYVQNVLEPAGIEVELSASGFNGRLRDEIETALFRIVQEALTNILKHSRATRAQVMLRREPGGVSAEIRDNGVGFNPRQMIPGAGPDPGRGLGLFGMRERAALVGGRIELHSRPGQGTWLRVWIPLEGPPGHPGGEAAAPGEGAGTRPVGAPDAPGAPGSLAGPAAPVTVAGSGGGEDAREEAAMDHV</sequence>
<evidence type="ECO:0000256" key="12">
    <source>
        <dbReference type="ARBA" id="ARBA00022741"/>
    </source>
</evidence>
<dbReference type="CDD" id="cd06225">
    <property type="entry name" value="HAMP"/>
    <property type="match status" value="1"/>
</dbReference>
<dbReference type="Gene3D" id="3.30.565.10">
    <property type="entry name" value="Histidine kinase-like ATPase, C-terminal domain"/>
    <property type="match status" value="1"/>
</dbReference>
<evidence type="ECO:0000256" key="11">
    <source>
        <dbReference type="ARBA" id="ARBA00022723"/>
    </source>
</evidence>
<dbReference type="Gene3D" id="1.20.5.1930">
    <property type="match status" value="1"/>
</dbReference>
<dbReference type="Pfam" id="PF02518">
    <property type="entry name" value="HATPase_c"/>
    <property type="match status" value="1"/>
</dbReference>
<dbReference type="GO" id="GO:0051539">
    <property type="term" value="F:4 iron, 4 sulfur cluster binding"/>
    <property type="evidence" value="ECO:0007669"/>
    <property type="project" value="UniProtKB-KW"/>
</dbReference>
<evidence type="ECO:0000256" key="8">
    <source>
        <dbReference type="ARBA" id="ARBA00022490"/>
    </source>
</evidence>
<keyword evidence="8" id="KW-0963">Cytoplasm</keyword>
<dbReference type="InterPro" id="IPR003660">
    <property type="entry name" value="HAMP_dom"/>
</dbReference>
<evidence type="ECO:0000256" key="19">
    <source>
        <dbReference type="ARBA" id="ARBA00030800"/>
    </source>
</evidence>
<dbReference type="GO" id="GO:0046872">
    <property type="term" value="F:metal ion binding"/>
    <property type="evidence" value="ECO:0007669"/>
    <property type="project" value="UniProtKB-KW"/>
</dbReference>
<evidence type="ECO:0000256" key="16">
    <source>
        <dbReference type="ARBA" id="ARBA00023012"/>
    </source>
</evidence>
<comment type="subcellular location">
    <subcellularLocation>
        <location evidence="4">Cytoplasm</location>
    </subcellularLocation>
    <subcellularLocation>
        <location evidence="3">Membrane</location>
    </subcellularLocation>
</comment>
<dbReference type="Proteomes" id="UP000005710">
    <property type="component" value="Unassembled WGS sequence"/>
</dbReference>
<evidence type="ECO:0000256" key="15">
    <source>
        <dbReference type="ARBA" id="ARBA00023004"/>
    </source>
</evidence>
<keyword evidence="7" id="KW-0004">4Fe-4S</keyword>
<dbReference type="Pfam" id="PF07730">
    <property type="entry name" value="HisKA_3"/>
    <property type="match status" value="1"/>
</dbReference>
<feature type="compositionally biased region" description="Basic and acidic residues" evidence="21">
    <location>
        <begin position="399"/>
        <end position="410"/>
    </location>
</feature>
<name>K6Q390_9FIRM</name>
<dbReference type="SMART" id="SM00304">
    <property type="entry name" value="HAMP"/>
    <property type="match status" value="1"/>
</dbReference>
<evidence type="ECO:0000313" key="25">
    <source>
        <dbReference type="EMBL" id="EKP95743.1"/>
    </source>
</evidence>
<feature type="transmembrane region" description="Helical" evidence="22">
    <location>
        <begin position="52"/>
        <end position="81"/>
    </location>
</feature>
<dbReference type="HOGENOM" id="CLU_000445_20_6_9"/>
<dbReference type="GO" id="GO:0005524">
    <property type="term" value="F:ATP binding"/>
    <property type="evidence" value="ECO:0007669"/>
    <property type="project" value="UniProtKB-KW"/>
</dbReference>
<dbReference type="SUPFAM" id="SSF55874">
    <property type="entry name" value="ATPase domain of HSP90 chaperone/DNA topoisomerase II/histidine kinase"/>
    <property type="match status" value="1"/>
</dbReference>
<dbReference type="InterPro" id="IPR011712">
    <property type="entry name" value="Sig_transdc_His_kin_sub3_dim/P"/>
</dbReference>
<dbReference type="PANTHER" id="PTHR24421">
    <property type="entry name" value="NITRATE/NITRITE SENSOR PROTEIN NARX-RELATED"/>
    <property type="match status" value="1"/>
</dbReference>
<organism evidence="25 26">
    <name type="scientific">Thermaerobacter subterraneus DSM 13965</name>
    <dbReference type="NCBI Taxonomy" id="867903"/>
    <lineage>
        <taxon>Bacteria</taxon>
        <taxon>Bacillati</taxon>
        <taxon>Bacillota</taxon>
        <taxon>Clostridia</taxon>
        <taxon>Eubacteriales</taxon>
        <taxon>Clostridiales Family XVII. Incertae Sedis</taxon>
        <taxon>Thermaerobacter</taxon>
    </lineage>
</organism>
<reference evidence="25" key="1">
    <citation type="submission" date="2010-10" db="EMBL/GenBank/DDBJ databases">
        <authorList>
            <consortium name="US DOE Joint Genome Institute (JGI-PGF)"/>
            <person name="Lucas S."/>
            <person name="Copeland A."/>
            <person name="Lapidus A."/>
            <person name="Bruce D."/>
            <person name="Goodwin L."/>
            <person name="Pitluck S."/>
            <person name="Kyrpides N."/>
            <person name="Mavromatis K."/>
            <person name="Detter J.C."/>
            <person name="Han C."/>
            <person name="Land M."/>
            <person name="Hauser L."/>
            <person name="Markowitz V."/>
            <person name="Cheng J.-F."/>
            <person name="Hugenholtz P."/>
            <person name="Woyke T."/>
            <person name="Wu D."/>
            <person name="Pukall R."/>
            <person name="Wahrenburg C."/>
            <person name="Brambilla E."/>
            <person name="Klenk H.-P."/>
            <person name="Eisen J.A."/>
        </authorList>
    </citation>
    <scope>NUCLEOTIDE SEQUENCE [LARGE SCALE GENOMIC DNA]</scope>
    <source>
        <strain evidence="25">DSM 13965</strain>
    </source>
</reference>
<feature type="domain" description="Histidine kinase" evidence="23">
    <location>
        <begin position="147"/>
        <end position="350"/>
    </location>
</feature>
<evidence type="ECO:0000256" key="18">
    <source>
        <dbReference type="ARBA" id="ARBA00024827"/>
    </source>
</evidence>
<gene>
    <name evidence="25" type="ORF">ThesuDRAFT_01502</name>
</gene>
<keyword evidence="22" id="KW-0472">Membrane</keyword>
<evidence type="ECO:0000256" key="2">
    <source>
        <dbReference type="ARBA" id="ARBA00001966"/>
    </source>
</evidence>
<dbReference type="GO" id="GO:0016020">
    <property type="term" value="C:membrane"/>
    <property type="evidence" value="ECO:0007669"/>
    <property type="project" value="UniProtKB-SubCell"/>
</dbReference>
<keyword evidence="26" id="KW-1185">Reference proteome</keyword>
<evidence type="ECO:0000256" key="10">
    <source>
        <dbReference type="ARBA" id="ARBA00022679"/>
    </source>
</evidence>
<evidence type="ECO:0000256" key="4">
    <source>
        <dbReference type="ARBA" id="ARBA00004496"/>
    </source>
</evidence>
<keyword evidence="22" id="KW-1133">Transmembrane helix</keyword>
<comment type="catalytic activity">
    <reaction evidence="1">
        <text>ATP + protein L-histidine = ADP + protein N-phospho-L-histidine.</text>
        <dbReference type="EC" id="2.7.13.3"/>
    </reaction>
</comment>
<evidence type="ECO:0000256" key="14">
    <source>
        <dbReference type="ARBA" id="ARBA00022840"/>
    </source>
</evidence>
<keyword evidence="13 25" id="KW-0418">Kinase</keyword>
<dbReference type="PRINTS" id="PR00344">
    <property type="entry name" value="BCTRLSENSOR"/>
</dbReference>
<dbReference type="SMART" id="SM00387">
    <property type="entry name" value="HATPase_c"/>
    <property type="match status" value="1"/>
</dbReference>
<feature type="domain" description="HAMP" evidence="24">
    <location>
        <begin position="78"/>
        <end position="131"/>
    </location>
</feature>
<dbReference type="InterPro" id="IPR004358">
    <property type="entry name" value="Sig_transdc_His_kin-like_C"/>
</dbReference>
<evidence type="ECO:0000256" key="9">
    <source>
        <dbReference type="ARBA" id="ARBA00022553"/>
    </source>
</evidence>
<feature type="compositionally biased region" description="Low complexity" evidence="21">
    <location>
        <begin position="370"/>
        <end position="389"/>
    </location>
</feature>
<evidence type="ECO:0000256" key="17">
    <source>
        <dbReference type="ARBA" id="ARBA00023014"/>
    </source>
</evidence>
<keyword evidence="9" id="KW-0597">Phosphoprotein</keyword>
<evidence type="ECO:0000256" key="6">
    <source>
        <dbReference type="ARBA" id="ARBA00017322"/>
    </source>
</evidence>
<evidence type="ECO:0000256" key="3">
    <source>
        <dbReference type="ARBA" id="ARBA00004370"/>
    </source>
</evidence>
<evidence type="ECO:0000256" key="7">
    <source>
        <dbReference type="ARBA" id="ARBA00022485"/>
    </source>
</evidence>
<dbReference type="GO" id="GO:0005737">
    <property type="term" value="C:cytoplasm"/>
    <property type="evidence" value="ECO:0007669"/>
    <property type="project" value="UniProtKB-SubCell"/>
</dbReference>
<evidence type="ECO:0000259" key="23">
    <source>
        <dbReference type="PROSITE" id="PS50109"/>
    </source>
</evidence>
<comment type="cofactor">
    <cofactor evidence="2">
        <name>[4Fe-4S] cluster</name>
        <dbReference type="ChEBI" id="CHEBI:49883"/>
    </cofactor>
</comment>
<keyword evidence="15" id="KW-0408">Iron</keyword>
<keyword evidence="22" id="KW-0812">Transmembrane</keyword>
<dbReference type="AlphaFoldDB" id="K6Q390"/>
<dbReference type="PROSITE" id="PS50109">
    <property type="entry name" value="HIS_KIN"/>
    <property type="match status" value="1"/>
</dbReference>
<evidence type="ECO:0000256" key="13">
    <source>
        <dbReference type="ARBA" id="ARBA00022777"/>
    </source>
</evidence>
<keyword evidence="16" id="KW-0902">Two-component regulatory system</keyword>
<dbReference type="CDD" id="cd16917">
    <property type="entry name" value="HATPase_UhpB-NarQ-NarX-like"/>
    <property type="match status" value="1"/>
</dbReference>
<keyword evidence="12" id="KW-0547">Nucleotide-binding</keyword>
<evidence type="ECO:0000256" key="20">
    <source>
        <dbReference type="SAM" id="Coils"/>
    </source>
</evidence>
<evidence type="ECO:0000256" key="5">
    <source>
        <dbReference type="ARBA" id="ARBA00012438"/>
    </source>
</evidence>
<evidence type="ECO:0000256" key="21">
    <source>
        <dbReference type="SAM" id="MobiDB-lite"/>
    </source>
</evidence>
<keyword evidence="20" id="KW-0175">Coiled coil</keyword>
<evidence type="ECO:0000259" key="24">
    <source>
        <dbReference type="PROSITE" id="PS50885"/>
    </source>
</evidence>
<reference evidence="25" key="2">
    <citation type="submission" date="2012-10" db="EMBL/GenBank/DDBJ databases">
        <title>Improved high-quality draft of Thermaerobacter subterraneus C21, DSM 13965.</title>
        <authorList>
            <consortium name="DOE Joint Genome Institute"/>
            <person name="Eisen J."/>
            <person name="Huntemann M."/>
            <person name="Wei C.-L."/>
            <person name="Han J."/>
            <person name="Detter J.C."/>
            <person name="Han C."/>
            <person name="Tapia R."/>
            <person name="Chen A."/>
            <person name="Kyrpides N."/>
            <person name="Mavromatis K."/>
            <person name="Markowitz V."/>
            <person name="Szeto E."/>
            <person name="Ivanova N."/>
            <person name="Mikhailova N."/>
            <person name="Ovchinnikova G."/>
            <person name="Pagani I."/>
            <person name="Pati A."/>
            <person name="Goodwin L."/>
            <person name="Nordberg H.P."/>
            <person name="Cantor M.N."/>
            <person name="Hua S.X."/>
            <person name="Woyke T."/>
            <person name="Eisen J."/>
            <person name="Klenk H.-P."/>
        </authorList>
    </citation>
    <scope>NUCLEOTIDE SEQUENCE [LARGE SCALE GENOMIC DNA]</scope>
    <source>
        <strain evidence="25">DSM 13965</strain>
    </source>
</reference>
<feature type="coiled-coil region" evidence="20">
    <location>
        <begin position="131"/>
        <end position="158"/>
    </location>
</feature>
<keyword evidence="10" id="KW-0808">Transferase</keyword>
<dbReference type="EMBL" id="AENY02000002">
    <property type="protein sequence ID" value="EKP95743.1"/>
    <property type="molecule type" value="Genomic_DNA"/>
</dbReference>
<dbReference type="InterPro" id="IPR050482">
    <property type="entry name" value="Sensor_HK_TwoCompSys"/>
</dbReference>
<dbReference type="PROSITE" id="PS50885">
    <property type="entry name" value="HAMP"/>
    <property type="match status" value="1"/>
</dbReference>
<dbReference type="InterPro" id="IPR036890">
    <property type="entry name" value="HATPase_C_sf"/>
</dbReference>
<keyword evidence="17" id="KW-0411">Iron-sulfur</keyword>
<dbReference type="GO" id="GO:0046983">
    <property type="term" value="F:protein dimerization activity"/>
    <property type="evidence" value="ECO:0007669"/>
    <property type="project" value="InterPro"/>
</dbReference>
<dbReference type="GO" id="GO:0000155">
    <property type="term" value="F:phosphorelay sensor kinase activity"/>
    <property type="evidence" value="ECO:0007669"/>
    <property type="project" value="InterPro"/>
</dbReference>
<accession>K6Q390</accession>